<gene>
    <name evidence="3" type="ORF">GGQ86_002477</name>
    <name evidence="2" type="ORF">XFLAVUS301_23910</name>
</gene>
<evidence type="ECO:0000313" key="2">
    <source>
        <dbReference type="EMBL" id="GLI22717.1"/>
    </source>
</evidence>
<name>A0A9W6CP39_XANFL</name>
<evidence type="ECO:0000256" key="1">
    <source>
        <dbReference type="SAM" id="MobiDB-lite"/>
    </source>
</evidence>
<reference evidence="2" key="1">
    <citation type="submission" date="2022-12" db="EMBL/GenBank/DDBJ databases">
        <title>Reference genome sequencing for broad-spectrum identification of bacterial and archaeal isolates by mass spectrometry.</title>
        <authorList>
            <person name="Sekiguchi Y."/>
            <person name="Tourlousse D.M."/>
        </authorList>
    </citation>
    <scope>NUCLEOTIDE SEQUENCE</scope>
    <source>
        <strain evidence="2">301</strain>
    </source>
</reference>
<dbReference type="EMBL" id="JAVDPY010000004">
    <property type="protein sequence ID" value="MDR6334001.1"/>
    <property type="molecule type" value="Genomic_DNA"/>
</dbReference>
<keyword evidence="5" id="KW-1185">Reference proteome</keyword>
<accession>A0A9W6CP39</accession>
<evidence type="ECO:0000313" key="4">
    <source>
        <dbReference type="Proteomes" id="UP001144397"/>
    </source>
</evidence>
<reference evidence="3 5" key="2">
    <citation type="submission" date="2023-07" db="EMBL/GenBank/DDBJ databases">
        <title>Genomic Encyclopedia of Type Strains, Phase IV (KMG-IV): sequencing the most valuable type-strain genomes for metagenomic binning, comparative biology and taxonomic classification.</title>
        <authorList>
            <person name="Goeker M."/>
        </authorList>
    </citation>
    <scope>NUCLEOTIDE SEQUENCE [LARGE SCALE GENOMIC DNA]</scope>
    <source>
        <strain evidence="3 5">DSM 338</strain>
    </source>
</reference>
<evidence type="ECO:0000313" key="5">
    <source>
        <dbReference type="Proteomes" id="UP001245370"/>
    </source>
</evidence>
<sequence>MASDTDRSDRLAAALRANLQRRKAQARARRTPLEENPSPAATGGNPATGGSSAPSEGKPAIVPDGEAG</sequence>
<dbReference type="Proteomes" id="UP001245370">
    <property type="component" value="Unassembled WGS sequence"/>
</dbReference>
<dbReference type="AlphaFoldDB" id="A0A9W6CP39"/>
<feature type="compositionally biased region" description="Basic residues" evidence="1">
    <location>
        <begin position="19"/>
        <end position="30"/>
    </location>
</feature>
<organism evidence="2 4">
    <name type="scientific">Xanthobacter flavus</name>
    <dbReference type="NCBI Taxonomy" id="281"/>
    <lineage>
        <taxon>Bacteria</taxon>
        <taxon>Pseudomonadati</taxon>
        <taxon>Pseudomonadota</taxon>
        <taxon>Alphaproteobacteria</taxon>
        <taxon>Hyphomicrobiales</taxon>
        <taxon>Xanthobacteraceae</taxon>
        <taxon>Xanthobacter</taxon>
    </lineage>
</organism>
<proteinExistence type="predicted"/>
<feature type="compositionally biased region" description="Low complexity" evidence="1">
    <location>
        <begin position="36"/>
        <end position="55"/>
    </location>
</feature>
<protein>
    <submittedName>
        <fullName evidence="2">Uncharacterized protein</fullName>
    </submittedName>
</protein>
<dbReference type="EMBL" id="BSDO01000003">
    <property type="protein sequence ID" value="GLI22717.1"/>
    <property type="molecule type" value="Genomic_DNA"/>
</dbReference>
<feature type="region of interest" description="Disordered" evidence="1">
    <location>
        <begin position="1"/>
        <end position="68"/>
    </location>
</feature>
<comment type="caution">
    <text evidence="2">The sequence shown here is derived from an EMBL/GenBank/DDBJ whole genome shotgun (WGS) entry which is preliminary data.</text>
</comment>
<dbReference type="Proteomes" id="UP001144397">
    <property type="component" value="Unassembled WGS sequence"/>
</dbReference>
<evidence type="ECO:0000313" key="3">
    <source>
        <dbReference type="EMBL" id="MDR6334001.1"/>
    </source>
</evidence>
<feature type="compositionally biased region" description="Basic and acidic residues" evidence="1">
    <location>
        <begin position="1"/>
        <end position="10"/>
    </location>
</feature>